<accession>A0A2X1PH60</accession>
<proteinExistence type="predicted"/>
<evidence type="ECO:0000313" key="2">
    <source>
        <dbReference type="Proteomes" id="UP000249936"/>
    </source>
</evidence>
<sequence>MQEEMKRYAISYHFDGKRWATDVYAHSFEEAEEKLKAMSQGTVDGEIHLSVLHS</sequence>
<gene>
    <name evidence="1" type="ORF">NCTC11872_00468</name>
</gene>
<organism evidence="1 2">
    <name type="scientific">Haemophilus influenzae</name>
    <dbReference type="NCBI Taxonomy" id="727"/>
    <lineage>
        <taxon>Bacteria</taxon>
        <taxon>Pseudomonadati</taxon>
        <taxon>Pseudomonadota</taxon>
        <taxon>Gammaproteobacteria</taxon>
        <taxon>Pasteurellales</taxon>
        <taxon>Pasteurellaceae</taxon>
        <taxon>Haemophilus</taxon>
    </lineage>
</organism>
<protein>
    <submittedName>
        <fullName evidence="1">Uncharacterized protein</fullName>
    </submittedName>
</protein>
<dbReference type="Proteomes" id="UP000249936">
    <property type="component" value="Unassembled WGS sequence"/>
</dbReference>
<reference evidence="1 2" key="1">
    <citation type="submission" date="2018-06" db="EMBL/GenBank/DDBJ databases">
        <authorList>
            <consortium name="Pathogen Informatics"/>
            <person name="Doyle S."/>
        </authorList>
    </citation>
    <scope>NUCLEOTIDE SEQUENCE [LARGE SCALE GENOMIC DNA]</scope>
    <source>
        <strain evidence="1 2">NCTC11872</strain>
    </source>
</reference>
<evidence type="ECO:0000313" key="1">
    <source>
        <dbReference type="EMBL" id="SPX40891.1"/>
    </source>
</evidence>
<dbReference type="AlphaFoldDB" id="A0A2X1PH60"/>
<dbReference type="EMBL" id="UASK01000003">
    <property type="protein sequence ID" value="SPX40891.1"/>
    <property type="molecule type" value="Genomic_DNA"/>
</dbReference>
<name>A0A2X1PH60_HAEIF</name>